<feature type="signal peptide" evidence="2">
    <location>
        <begin position="1"/>
        <end position="16"/>
    </location>
</feature>
<feature type="chain" id="PRO_5013951614" evidence="2">
    <location>
        <begin position="17"/>
        <end position="265"/>
    </location>
</feature>
<evidence type="ECO:0000256" key="2">
    <source>
        <dbReference type="SAM" id="SignalP"/>
    </source>
</evidence>
<proteinExistence type="predicted"/>
<dbReference type="RefSeq" id="XP_023631561.1">
    <property type="nucleotide sequence ID" value="XM_023775793.1"/>
</dbReference>
<evidence type="ECO:0000313" key="3">
    <source>
        <dbReference type="EMBL" id="CZT24838.1"/>
    </source>
</evidence>
<evidence type="ECO:0000256" key="1">
    <source>
        <dbReference type="SAM" id="MobiDB-lite"/>
    </source>
</evidence>
<evidence type="ECO:0000313" key="4">
    <source>
        <dbReference type="Proteomes" id="UP000225277"/>
    </source>
</evidence>
<protein>
    <submittedName>
        <fullName evidence="3">Uncharacterized protein</fullName>
    </submittedName>
</protein>
<feature type="compositionally biased region" description="Low complexity" evidence="1">
    <location>
        <begin position="186"/>
        <end position="211"/>
    </location>
</feature>
<dbReference type="Proteomes" id="UP000225277">
    <property type="component" value="Unassembled WGS sequence"/>
</dbReference>
<gene>
    <name evidence="3" type="ORF">RCC_10566</name>
</gene>
<name>A0A2D3VR96_9PEZI</name>
<keyword evidence="2" id="KW-0732">Signal</keyword>
<dbReference type="OrthoDB" id="5421637at2759"/>
<keyword evidence="4" id="KW-1185">Reference proteome</keyword>
<feature type="region of interest" description="Disordered" evidence="1">
    <location>
        <begin position="184"/>
        <end position="239"/>
    </location>
</feature>
<dbReference type="AlphaFoldDB" id="A0A2D3VR96"/>
<accession>A0A2D3VR96</accession>
<sequence length="265" mass="27106">MKSFISLAVFLTVSLAQHVTVPTTCTGKFSAGSDEVLFTVPYTYTEVLSIIGNYSNLTWSGSPENSVSLNGSDNKVGTARTYDLAGAHLIETILQYSKPPAPGPYVEVHNTATISVTGVDVYIPFDGTVVTSMCDGQASMFNLTTHFCATNVTMAAGLLHQLHLGDVQTVGKFLGGKDFTGCSNGSDSAPSETTSSSAPKSTSSGTTSSSAMEPTSSGTMTTAATDSAPSETASSSSSFTGEAMRQSVGILGSAVIVALVSGGLC</sequence>
<dbReference type="EMBL" id="FJUY01000023">
    <property type="protein sequence ID" value="CZT24838.1"/>
    <property type="molecule type" value="Genomic_DNA"/>
</dbReference>
<reference evidence="3 4" key="1">
    <citation type="submission" date="2016-03" db="EMBL/GenBank/DDBJ databases">
        <authorList>
            <person name="Ploux O."/>
        </authorList>
    </citation>
    <scope>NUCLEOTIDE SEQUENCE [LARGE SCALE GENOMIC DNA]</scope>
    <source>
        <strain evidence="3 4">URUG2</strain>
    </source>
</reference>
<dbReference type="GeneID" id="35605607"/>
<organism evidence="3 4">
    <name type="scientific">Ramularia collo-cygni</name>
    <dbReference type="NCBI Taxonomy" id="112498"/>
    <lineage>
        <taxon>Eukaryota</taxon>
        <taxon>Fungi</taxon>
        <taxon>Dikarya</taxon>
        <taxon>Ascomycota</taxon>
        <taxon>Pezizomycotina</taxon>
        <taxon>Dothideomycetes</taxon>
        <taxon>Dothideomycetidae</taxon>
        <taxon>Mycosphaerellales</taxon>
        <taxon>Mycosphaerellaceae</taxon>
        <taxon>Ramularia</taxon>
    </lineage>
</organism>
<feature type="compositionally biased region" description="Low complexity" evidence="1">
    <location>
        <begin position="221"/>
        <end position="238"/>
    </location>
</feature>